<dbReference type="Proteomes" id="UP000007015">
    <property type="component" value="Chromosome 10"/>
</dbReference>
<feature type="signal peptide" evidence="2">
    <location>
        <begin position="1"/>
        <end position="20"/>
    </location>
</feature>
<name>A2Z640_ORYSI</name>
<evidence type="ECO:0000256" key="2">
    <source>
        <dbReference type="SAM" id="SignalP"/>
    </source>
</evidence>
<gene>
    <name evidence="3" type="ORF">OsI_33118</name>
</gene>
<sequence>MNRSRLFAEAVVIMVCPVLAVSLGKVEPEIGEHGRHAVPIIMLVFAAITLITGNVPFLILCFSKFFYGDWTWKLPVKVTRWLAPLSGTCLVVLACWITRLIFFDRWPYPVLGAMVGLGILIRAATNYILWKEETNPDPNLQLPNDHRSIKKLDSKLEKSVELLSGGTALLFLGLEGLALEGGQGEEATSKHRLSKPICVSFLACVCGLYSMMVGMIPPRPRGGIRLILSGIPDETTREVERYVSGVIRLTLVFDAAMIVAIVFVMFLVMYTLMKLPAFLLLAPPFLILIVTIYYAIFDDPGGSDNGAATMYEYPKPASLELTKVTFAGFLAVSIPVIGNGSLSTSADLFLTCAASAVASGLVWRFLTHDNDNVSLIPQRAVERAAHVASFCAHLLIVIATVPFTIMAANALHSPMKNAG</sequence>
<evidence type="ECO:0000313" key="4">
    <source>
        <dbReference type="Proteomes" id="UP000007015"/>
    </source>
</evidence>
<dbReference type="AlphaFoldDB" id="A2Z640"/>
<dbReference type="STRING" id="39946.A2Z640"/>
<feature type="transmembrane region" description="Helical" evidence="1">
    <location>
        <begin position="197"/>
        <end position="216"/>
    </location>
</feature>
<accession>A2Z640</accession>
<reference evidence="3 4" key="1">
    <citation type="journal article" date="2005" name="PLoS Biol.">
        <title>The genomes of Oryza sativa: a history of duplications.</title>
        <authorList>
            <person name="Yu J."/>
            <person name="Wang J."/>
            <person name="Lin W."/>
            <person name="Li S."/>
            <person name="Li H."/>
            <person name="Zhou J."/>
            <person name="Ni P."/>
            <person name="Dong W."/>
            <person name="Hu S."/>
            <person name="Zeng C."/>
            <person name="Zhang J."/>
            <person name="Zhang Y."/>
            <person name="Li R."/>
            <person name="Xu Z."/>
            <person name="Li S."/>
            <person name="Li X."/>
            <person name="Zheng H."/>
            <person name="Cong L."/>
            <person name="Lin L."/>
            <person name="Yin J."/>
            <person name="Geng J."/>
            <person name="Li G."/>
            <person name="Shi J."/>
            <person name="Liu J."/>
            <person name="Lv H."/>
            <person name="Li J."/>
            <person name="Wang J."/>
            <person name="Deng Y."/>
            <person name="Ran L."/>
            <person name="Shi X."/>
            <person name="Wang X."/>
            <person name="Wu Q."/>
            <person name="Li C."/>
            <person name="Ren X."/>
            <person name="Wang J."/>
            <person name="Wang X."/>
            <person name="Li D."/>
            <person name="Liu D."/>
            <person name="Zhang X."/>
            <person name="Ji Z."/>
            <person name="Zhao W."/>
            <person name="Sun Y."/>
            <person name="Zhang Z."/>
            <person name="Bao J."/>
            <person name="Han Y."/>
            <person name="Dong L."/>
            <person name="Ji J."/>
            <person name="Chen P."/>
            <person name="Wu S."/>
            <person name="Liu J."/>
            <person name="Xiao Y."/>
            <person name="Bu D."/>
            <person name="Tan J."/>
            <person name="Yang L."/>
            <person name="Ye C."/>
            <person name="Zhang J."/>
            <person name="Xu J."/>
            <person name="Zhou Y."/>
            <person name="Yu Y."/>
            <person name="Zhang B."/>
            <person name="Zhuang S."/>
            <person name="Wei H."/>
            <person name="Liu B."/>
            <person name="Lei M."/>
            <person name="Yu H."/>
            <person name="Li Y."/>
            <person name="Xu H."/>
            <person name="Wei S."/>
            <person name="He X."/>
            <person name="Fang L."/>
            <person name="Zhang Z."/>
            <person name="Zhang Y."/>
            <person name="Huang X."/>
            <person name="Su Z."/>
            <person name="Tong W."/>
            <person name="Li J."/>
            <person name="Tong Z."/>
            <person name="Li S."/>
            <person name="Ye J."/>
            <person name="Wang L."/>
            <person name="Fang L."/>
            <person name="Lei T."/>
            <person name="Chen C."/>
            <person name="Chen H."/>
            <person name="Xu Z."/>
            <person name="Li H."/>
            <person name="Huang H."/>
            <person name="Zhang F."/>
            <person name="Xu H."/>
            <person name="Li N."/>
            <person name="Zhao C."/>
            <person name="Li S."/>
            <person name="Dong L."/>
            <person name="Huang Y."/>
            <person name="Li L."/>
            <person name="Xi Y."/>
            <person name="Qi Q."/>
            <person name="Li W."/>
            <person name="Zhang B."/>
            <person name="Hu W."/>
            <person name="Zhang Y."/>
            <person name="Tian X."/>
            <person name="Jiao Y."/>
            <person name="Liang X."/>
            <person name="Jin J."/>
            <person name="Gao L."/>
            <person name="Zheng W."/>
            <person name="Hao B."/>
            <person name="Liu S."/>
            <person name="Wang W."/>
            <person name="Yuan L."/>
            <person name="Cao M."/>
            <person name="McDermott J."/>
            <person name="Samudrala R."/>
            <person name="Wang J."/>
            <person name="Wong G.K."/>
            <person name="Yang H."/>
        </authorList>
    </citation>
    <scope>NUCLEOTIDE SEQUENCE [LARGE SCALE GENOMIC DNA]</scope>
    <source>
        <strain evidence="4">cv. 93-11</strain>
    </source>
</reference>
<feature type="transmembrane region" description="Helical" evidence="1">
    <location>
        <begin position="81"/>
        <end position="102"/>
    </location>
</feature>
<dbReference type="HOGENOM" id="CLU_034510_0_0_1"/>
<dbReference type="Gramene" id="BGIOSGA032718-TA">
    <property type="protein sequence ID" value="BGIOSGA032718-PA"/>
    <property type="gene ID" value="BGIOSGA032718"/>
</dbReference>
<evidence type="ECO:0000256" key="1">
    <source>
        <dbReference type="SAM" id="Phobius"/>
    </source>
</evidence>
<dbReference type="OMA" id="EYTIDMH"/>
<feature type="transmembrane region" description="Helical" evidence="1">
    <location>
        <begin position="386"/>
        <end position="411"/>
    </location>
</feature>
<feature type="chain" id="PRO_5002649376" evidence="2">
    <location>
        <begin position="21"/>
        <end position="419"/>
    </location>
</feature>
<feature type="transmembrane region" description="Helical" evidence="1">
    <location>
        <begin position="246"/>
        <end position="270"/>
    </location>
</feature>
<proteinExistence type="predicted"/>
<keyword evidence="4" id="KW-1185">Reference proteome</keyword>
<keyword evidence="2" id="KW-0732">Signal</keyword>
<dbReference type="EMBL" id="CM000135">
    <property type="protein sequence ID" value="EAY78074.1"/>
    <property type="molecule type" value="Genomic_DNA"/>
</dbReference>
<evidence type="ECO:0000313" key="3">
    <source>
        <dbReference type="EMBL" id="EAY78074.1"/>
    </source>
</evidence>
<feature type="transmembrane region" description="Helical" evidence="1">
    <location>
        <begin position="36"/>
        <end position="60"/>
    </location>
</feature>
<protein>
    <submittedName>
        <fullName evidence="3">Uncharacterized protein</fullName>
    </submittedName>
</protein>
<feature type="transmembrane region" description="Helical" evidence="1">
    <location>
        <begin position="277"/>
        <end position="297"/>
    </location>
</feature>
<keyword evidence="1" id="KW-0472">Membrane</keyword>
<feature type="transmembrane region" description="Helical" evidence="1">
    <location>
        <begin position="108"/>
        <end position="130"/>
    </location>
</feature>
<feature type="transmembrane region" description="Helical" evidence="1">
    <location>
        <begin position="348"/>
        <end position="366"/>
    </location>
</feature>
<keyword evidence="1" id="KW-0812">Transmembrane</keyword>
<keyword evidence="1" id="KW-1133">Transmembrane helix</keyword>
<organism evidence="3 4">
    <name type="scientific">Oryza sativa subsp. indica</name>
    <name type="common">Rice</name>
    <dbReference type="NCBI Taxonomy" id="39946"/>
    <lineage>
        <taxon>Eukaryota</taxon>
        <taxon>Viridiplantae</taxon>
        <taxon>Streptophyta</taxon>
        <taxon>Embryophyta</taxon>
        <taxon>Tracheophyta</taxon>
        <taxon>Spermatophyta</taxon>
        <taxon>Magnoliopsida</taxon>
        <taxon>Liliopsida</taxon>
        <taxon>Poales</taxon>
        <taxon>Poaceae</taxon>
        <taxon>BOP clade</taxon>
        <taxon>Oryzoideae</taxon>
        <taxon>Oryzeae</taxon>
        <taxon>Oryzinae</taxon>
        <taxon>Oryza</taxon>
        <taxon>Oryza sativa</taxon>
    </lineage>
</organism>